<name>A0A0X8G7C5_9FLAO</name>
<feature type="signal peptide" evidence="2">
    <location>
        <begin position="1"/>
        <end position="22"/>
    </location>
</feature>
<sequence length="796" mass="83226">MKKIKRFTVVLMITALFSTSFTSCIDNEVSPLVEAIYSAQADLMAAQTAVQNAEANLLAAQAAAAQAQADYTTAQAAQADAITAGIIADDAYDAAVREQQLRTLAAQTDLNVANAQNALAISQANFDLEMIDLMAQIEAAGVTLAAEYATKYSIAMTHANNTLSQKLTAEASLATAQLMLNGNVSWTYFLAQLEATVFTNQANITALETAIADLEAYMQDPSTPEAQKTMWEDRVAELDALLAAKDAEITAKMNEITALADLQASRDEIVTRYENALADLEDAQADKQDFLDDIALAEADILMWQDAIDSYPADLAAAEDAVATAQANYDAALVVYNDAVSTFDDADAALTTATNNLDDLNAALALLDASYQTAIANLATEQALYDAGIAGANADLVAAQANLAAGVDAVDVAQADYDAKLAVFEADPSGFVWEAGVNEALGLHADATTITASYYVVNSTDDGVDALTLTAGTGIDHTGTYGTYAAFLADATAGALAPGDYYDVGTDDVAGGTNADRLDAAVVALTAAQDAIQPLQDAVDAAQLTVDTFGDALAAALVTFNEQKDLYDNQVALVIAAEDALATAQADYDAADDALTTADNALTTANNALTTANNALAALDTPTMLQGWIDAANADIADWELTISQIQPLIDAYQAVVDGLQAEYDAYIASTGYITSNDADIEAQLITAWNEYYALAAEWTALDNEQALANNMVNVYTDNLADLATGLASLQADLATAMNSLANAQAALAEGQVDEAAAQAYITYLQALVDTLEATYASQLAQADEYYALMQAALAS</sequence>
<keyword evidence="4" id="KW-1185">Reference proteome</keyword>
<dbReference type="AlphaFoldDB" id="A0A0X8G7C5"/>
<dbReference type="OrthoDB" id="1431320at2"/>
<evidence type="ECO:0000313" key="4">
    <source>
        <dbReference type="Proteomes" id="UP000059672"/>
    </source>
</evidence>
<reference evidence="4" key="1">
    <citation type="submission" date="2015-12" db="EMBL/GenBank/DDBJ databases">
        <title>Complete genome sequence of Lutibacter profundus strain LP1.</title>
        <authorList>
            <person name="Wissuwa J."/>
            <person name="Le Moine Bauer S."/>
            <person name="Stokke R."/>
            <person name="Dahle H."/>
            <person name="Steen I.H."/>
        </authorList>
    </citation>
    <scope>NUCLEOTIDE SEQUENCE [LARGE SCALE GENOMIC DNA]</scope>
    <source>
        <strain evidence="4">LP1</strain>
    </source>
</reference>
<feature type="coiled-coil region" evidence="1">
    <location>
        <begin position="266"/>
        <end position="300"/>
    </location>
</feature>
<keyword evidence="1" id="KW-0175">Coiled coil</keyword>
<evidence type="ECO:0000256" key="2">
    <source>
        <dbReference type="SAM" id="SignalP"/>
    </source>
</evidence>
<gene>
    <name evidence="3" type="ORF">Lupro_09215</name>
</gene>
<dbReference type="KEGG" id="lut:Lupro_09215"/>
<dbReference type="RefSeq" id="WP_068209140.1">
    <property type="nucleotide sequence ID" value="NZ_CP013355.1"/>
</dbReference>
<accession>A0A0X8G7C5</accession>
<evidence type="ECO:0000256" key="1">
    <source>
        <dbReference type="SAM" id="Coils"/>
    </source>
</evidence>
<feature type="coiled-coil region" evidence="1">
    <location>
        <begin position="43"/>
        <end position="70"/>
    </location>
</feature>
<keyword evidence="2" id="KW-0732">Signal</keyword>
<dbReference type="EMBL" id="CP013355">
    <property type="protein sequence ID" value="AMC11431.1"/>
    <property type="molecule type" value="Genomic_DNA"/>
</dbReference>
<organism evidence="3 4">
    <name type="scientific">Lutibacter profundi</name>
    <dbReference type="NCBI Taxonomy" id="1622118"/>
    <lineage>
        <taxon>Bacteria</taxon>
        <taxon>Pseudomonadati</taxon>
        <taxon>Bacteroidota</taxon>
        <taxon>Flavobacteriia</taxon>
        <taxon>Flavobacteriales</taxon>
        <taxon>Flavobacteriaceae</taxon>
        <taxon>Lutibacter</taxon>
    </lineage>
</organism>
<evidence type="ECO:0000313" key="3">
    <source>
        <dbReference type="EMBL" id="AMC11431.1"/>
    </source>
</evidence>
<proteinExistence type="predicted"/>
<protein>
    <submittedName>
        <fullName evidence="3">Uncharacterized protein</fullName>
    </submittedName>
</protein>
<feature type="chain" id="PRO_5007066296" evidence="2">
    <location>
        <begin position="23"/>
        <end position="796"/>
    </location>
</feature>
<dbReference type="Proteomes" id="UP000059672">
    <property type="component" value="Chromosome"/>
</dbReference>
<reference evidence="3 4" key="2">
    <citation type="journal article" date="2016" name="Int. J. Syst. Evol. Microbiol.">
        <title>Lutibacter profundi sp. nov., isolated from a deep-sea hydrothermal system on the Arctic Mid-Ocean Ridge and emended description of the genus Lutibacter.</title>
        <authorList>
            <person name="Le Moine Bauer S."/>
            <person name="Roalkvam I."/>
            <person name="Steen I.H."/>
            <person name="Dahle H."/>
        </authorList>
    </citation>
    <scope>NUCLEOTIDE SEQUENCE [LARGE SCALE GENOMIC DNA]</scope>
    <source>
        <strain evidence="3 4">LP1</strain>
    </source>
</reference>
<dbReference type="PROSITE" id="PS51257">
    <property type="entry name" value="PROKAR_LIPOPROTEIN"/>
    <property type="match status" value="1"/>
</dbReference>